<dbReference type="InterPro" id="IPR051815">
    <property type="entry name" value="Molybdate_resp_trans_reg"/>
</dbReference>
<gene>
    <name evidence="2" type="ORF">DSM101010T_16840</name>
</gene>
<reference evidence="2 3" key="1">
    <citation type="submission" date="2020-05" db="EMBL/GenBank/DDBJ databases">
        <title>Draft genome sequence of Desulfovibrio sp. strain HN2T.</title>
        <authorList>
            <person name="Ueno A."/>
            <person name="Tamazawa S."/>
            <person name="Tamamura S."/>
            <person name="Murakami T."/>
            <person name="Kiyama T."/>
            <person name="Inomata H."/>
            <person name="Amano Y."/>
            <person name="Miyakawa K."/>
            <person name="Tamaki H."/>
            <person name="Naganuma T."/>
            <person name="Kaneko K."/>
        </authorList>
    </citation>
    <scope>NUCLEOTIDE SEQUENCE [LARGE SCALE GENOMIC DNA]</scope>
    <source>
        <strain evidence="2 3">HN2</strain>
    </source>
</reference>
<dbReference type="Gene3D" id="1.10.10.10">
    <property type="entry name" value="Winged helix-like DNA-binding domain superfamily/Winged helix DNA-binding domain"/>
    <property type="match status" value="1"/>
</dbReference>
<dbReference type="PANTHER" id="PTHR30432:SF1">
    <property type="entry name" value="DNA-BINDING TRANSCRIPTIONAL DUAL REGULATOR MODE"/>
    <property type="match status" value="1"/>
</dbReference>
<comment type="caution">
    <text evidence="2">The sequence shown here is derived from an EMBL/GenBank/DDBJ whole genome shotgun (WGS) entry which is preliminary data.</text>
</comment>
<evidence type="ECO:0000313" key="2">
    <source>
        <dbReference type="EMBL" id="GFM33319.1"/>
    </source>
</evidence>
<dbReference type="GO" id="GO:0003700">
    <property type="term" value="F:DNA-binding transcription factor activity"/>
    <property type="evidence" value="ECO:0007669"/>
    <property type="project" value="InterPro"/>
</dbReference>
<feature type="domain" description="HTH lysR-type" evidence="1">
    <location>
        <begin position="30"/>
        <end position="82"/>
    </location>
</feature>
<dbReference type="Pfam" id="PF00126">
    <property type="entry name" value="HTH_1"/>
    <property type="match status" value="1"/>
</dbReference>
<dbReference type="EMBL" id="BLVO01000013">
    <property type="protein sequence ID" value="GFM33319.1"/>
    <property type="molecule type" value="Genomic_DNA"/>
</dbReference>
<evidence type="ECO:0000259" key="1">
    <source>
        <dbReference type="Pfam" id="PF00126"/>
    </source>
</evidence>
<proteinExistence type="predicted"/>
<keyword evidence="3" id="KW-1185">Reference proteome</keyword>
<dbReference type="AlphaFoldDB" id="A0A7J0BHY6"/>
<dbReference type="PANTHER" id="PTHR30432">
    <property type="entry name" value="TRANSCRIPTIONAL REGULATOR MODE"/>
    <property type="match status" value="1"/>
</dbReference>
<dbReference type="RefSeq" id="WP_174404987.1">
    <property type="nucleotide sequence ID" value="NZ_BLVO01000013.1"/>
</dbReference>
<dbReference type="Proteomes" id="UP000503840">
    <property type="component" value="Unassembled WGS sequence"/>
</dbReference>
<organism evidence="2 3">
    <name type="scientific">Desulfovibrio subterraneus</name>
    <dbReference type="NCBI Taxonomy" id="2718620"/>
    <lineage>
        <taxon>Bacteria</taxon>
        <taxon>Pseudomonadati</taxon>
        <taxon>Thermodesulfobacteriota</taxon>
        <taxon>Desulfovibrionia</taxon>
        <taxon>Desulfovibrionales</taxon>
        <taxon>Desulfovibrionaceae</taxon>
        <taxon>Desulfovibrio</taxon>
    </lineage>
</organism>
<dbReference type="InterPro" id="IPR000847">
    <property type="entry name" value="LysR_HTH_N"/>
</dbReference>
<protein>
    <recommendedName>
        <fullName evidence="1">HTH lysR-type domain-containing protein</fullName>
    </recommendedName>
</protein>
<sequence>MRSTNCPTLRIHLWLQNKNGVLAGHGRIQLLEYIEYMRSITAAAKALGMSYRAAWGKIRATEALLGKRLLEETEGKRTGSKLSKDGLRYIAAYRNWESEVEQYAFESAQEHFACLQQYWSPRELPFRKPPPGVRNPGSGNG</sequence>
<accession>A0A7J0BHY6</accession>
<dbReference type="InterPro" id="IPR036390">
    <property type="entry name" value="WH_DNA-bd_sf"/>
</dbReference>
<dbReference type="InterPro" id="IPR036388">
    <property type="entry name" value="WH-like_DNA-bd_sf"/>
</dbReference>
<evidence type="ECO:0000313" key="3">
    <source>
        <dbReference type="Proteomes" id="UP000503840"/>
    </source>
</evidence>
<name>A0A7J0BHY6_9BACT</name>
<dbReference type="SUPFAM" id="SSF46785">
    <property type="entry name" value="Winged helix' DNA-binding domain"/>
    <property type="match status" value="1"/>
</dbReference>